<sequence>MFGWFAHALTAVCPHAGAGSASRRWLRITPESLLAYLPLLGSVLYLPSRAKHPTTGMLPNGWLVERAELEPLLHTCWLIAASAINVDGPREWLECIDAQGCLRARLHLLPDTDYLAWDALLAQGKPLALPPHRRVQQPLRLASASVMVFQHRRLAGLSILSSIAPSRLSTLGQGIARDVARAEAGL</sequence>
<comment type="caution">
    <text evidence="1">The sequence shown here is derived from an EMBL/GenBank/DDBJ whole genome shotgun (WGS) entry which is preliminary data.</text>
</comment>
<dbReference type="EMBL" id="QQAH01000003">
    <property type="protein sequence ID" value="RDD82930.1"/>
    <property type="molecule type" value="Genomic_DNA"/>
</dbReference>
<dbReference type="OrthoDB" id="5957605at2"/>
<accession>A0A369UTK3</accession>
<organism evidence="1 2">
    <name type="scientific">Dyella tabacisoli</name>
    <dbReference type="NCBI Taxonomy" id="2282381"/>
    <lineage>
        <taxon>Bacteria</taxon>
        <taxon>Pseudomonadati</taxon>
        <taxon>Pseudomonadota</taxon>
        <taxon>Gammaproteobacteria</taxon>
        <taxon>Lysobacterales</taxon>
        <taxon>Rhodanobacteraceae</taxon>
        <taxon>Dyella</taxon>
    </lineage>
</organism>
<dbReference type="SUPFAM" id="SSF144064">
    <property type="entry name" value="Heme iron utilization protein-like"/>
    <property type="match status" value="1"/>
</dbReference>
<evidence type="ECO:0000313" key="2">
    <source>
        <dbReference type="Proteomes" id="UP000253782"/>
    </source>
</evidence>
<dbReference type="AlphaFoldDB" id="A0A369UTK3"/>
<evidence type="ECO:0000313" key="1">
    <source>
        <dbReference type="EMBL" id="RDD82930.1"/>
    </source>
</evidence>
<dbReference type="Proteomes" id="UP000253782">
    <property type="component" value="Unassembled WGS sequence"/>
</dbReference>
<keyword evidence="2" id="KW-1185">Reference proteome</keyword>
<name>A0A369UTK3_9GAMM</name>
<dbReference type="RefSeq" id="WP_114844440.1">
    <property type="nucleotide sequence ID" value="NZ_JBHSPE010000001.1"/>
</dbReference>
<reference evidence="1 2" key="1">
    <citation type="submission" date="2018-07" db="EMBL/GenBank/DDBJ databases">
        <title>Dyella tabacisoli L4-6T, whole genome shotgun sequence.</title>
        <authorList>
            <person name="Zhou X.-K."/>
            <person name="Li W.-J."/>
            <person name="Duan Y.-Q."/>
        </authorList>
    </citation>
    <scope>NUCLEOTIDE SEQUENCE [LARGE SCALE GENOMIC DNA]</scope>
    <source>
        <strain evidence="1 2">L4-6</strain>
    </source>
</reference>
<gene>
    <name evidence="1" type="ORF">DVJ77_05305</name>
</gene>
<proteinExistence type="predicted"/>
<protein>
    <submittedName>
        <fullName evidence="1">Uncharacterized protein</fullName>
    </submittedName>
</protein>